<dbReference type="OrthoDB" id="9785236at2"/>
<dbReference type="Gene3D" id="2.60.120.580">
    <property type="entry name" value="Acetamidase/Formamidase-like domains"/>
    <property type="match status" value="2"/>
</dbReference>
<evidence type="ECO:0000313" key="1">
    <source>
        <dbReference type="EMBL" id="PSJ64697.1"/>
    </source>
</evidence>
<comment type="caution">
    <text evidence="1">The sequence shown here is derived from an EMBL/GenBank/DDBJ whole genome shotgun (WGS) entry which is preliminary data.</text>
</comment>
<dbReference type="PANTHER" id="PTHR31891">
    <property type="entry name" value="FORMAMIDASE C869.04-RELATED"/>
    <property type="match status" value="1"/>
</dbReference>
<keyword evidence="2" id="KW-1185">Reference proteome</keyword>
<organism evidence="1 2">
    <name type="scientific">Kumtagia ephedrae</name>
    <dbReference type="NCBI Taxonomy" id="2116701"/>
    <lineage>
        <taxon>Bacteria</taxon>
        <taxon>Pseudomonadati</taxon>
        <taxon>Pseudomonadota</taxon>
        <taxon>Alphaproteobacteria</taxon>
        <taxon>Hyphomicrobiales</taxon>
        <taxon>Phyllobacteriaceae</taxon>
        <taxon>Kumtagia</taxon>
    </lineage>
</organism>
<dbReference type="Proteomes" id="UP000241229">
    <property type="component" value="Unassembled WGS sequence"/>
</dbReference>
<dbReference type="PANTHER" id="PTHR31891:SF1">
    <property type="entry name" value="FORMAMIDASE C869.04-RELATED"/>
    <property type="match status" value="1"/>
</dbReference>
<dbReference type="AlphaFoldDB" id="A0A2P7SQI6"/>
<dbReference type="Gene3D" id="3.10.28.20">
    <property type="entry name" value="Acetamidase/Formamidase-like domains"/>
    <property type="match status" value="1"/>
</dbReference>
<dbReference type="SUPFAM" id="SSF141130">
    <property type="entry name" value="Acetamidase/Formamidase-like"/>
    <property type="match status" value="1"/>
</dbReference>
<protein>
    <submittedName>
        <fullName evidence="1">Acetamidase</fullName>
    </submittedName>
</protein>
<reference evidence="1 2" key="1">
    <citation type="submission" date="2018-03" db="EMBL/GenBank/DDBJ databases">
        <title>The draft genome of Mesorhizobium sp. 6GN-30.</title>
        <authorList>
            <person name="Liu L."/>
            <person name="Li L."/>
            <person name="Wang T."/>
            <person name="Zhang X."/>
            <person name="Liang L."/>
        </authorList>
    </citation>
    <scope>NUCLEOTIDE SEQUENCE [LARGE SCALE GENOMIC DNA]</scope>
    <source>
        <strain evidence="1 2">6GN30</strain>
    </source>
</reference>
<gene>
    <name evidence="1" type="ORF">C7I84_03320</name>
</gene>
<proteinExistence type="predicted"/>
<dbReference type="InterPro" id="IPR004304">
    <property type="entry name" value="FmdA_AmdA"/>
</dbReference>
<evidence type="ECO:0000313" key="2">
    <source>
        <dbReference type="Proteomes" id="UP000241229"/>
    </source>
</evidence>
<dbReference type="Pfam" id="PF03069">
    <property type="entry name" value="FmdA_AmdA"/>
    <property type="match status" value="1"/>
</dbReference>
<dbReference type="EMBL" id="PXYK01000003">
    <property type="protein sequence ID" value="PSJ64697.1"/>
    <property type="molecule type" value="Genomic_DNA"/>
</dbReference>
<dbReference type="GO" id="GO:0016811">
    <property type="term" value="F:hydrolase activity, acting on carbon-nitrogen (but not peptide) bonds, in linear amides"/>
    <property type="evidence" value="ECO:0007669"/>
    <property type="project" value="InterPro"/>
</dbReference>
<sequence>MTGGEDFVFHLGGHAARRTVPAGKPFSVFTEDCFSGRLTSIEGRPREIAPFPKVNPLTGPIAVEGVRAGDILAAHLVSLKPARDWGVATISPNFGLLSGTRAAPNLQPEQDERVWIWRFDAERRSLSTTASNRATLTVPFRPFHGTVGVAPAHGEVRLGLNPGDFGGNLDIPDLGPGATLYLRANVEGGHLYIGDGHYAQGDGEIAGTAIEGAFDTTLVVDRLPADDRFDWPRLETDSHIGVVGVARPVDDAIRVAATGLVRWIAELTGLDTMDAHQLVSQACTLRIGNLVNPAFTVLCSIGKDLLGANMAIQGGAHGRLRGVGRLGK</sequence>
<accession>A0A2P7SQI6</accession>
<name>A0A2P7SQI6_9HYPH</name>